<dbReference type="Proteomes" id="UP000520814">
    <property type="component" value="Unassembled WGS sequence"/>
</dbReference>
<keyword evidence="2" id="KW-1185">Reference proteome</keyword>
<reference evidence="1 2" key="1">
    <citation type="submission" date="2020-08" db="EMBL/GenBank/DDBJ databases">
        <title>Genomic Encyclopedia of Type Strains, Phase IV (KMG-IV): sequencing the most valuable type-strain genomes for metagenomic binning, comparative biology and taxonomic classification.</title>
        <authorList>
            <person name="Goeker M."/>
        </authorList>
    </citation>
    <scope>NUCLEOTIDE SEQUENCE [LARGE SCALE GENOMIC DNA]</scope>
    <source>
        <strain evidence="1 2">DSM 23562</strain>
    </source>
</reference>
<organism evidence="1 2">
    <name type="scientific">Armatimonas rosea</name>
    <dbReference type="NCBI Taxonomy" id="685828"/>
    <lineage>
        <taxon>Bacteria</taxon>
        <taxon>Bacillati</taxon>
        <taxon>Armatimonadota</taxon>
        <taxon>Armatimonadia</taxon>
        <taxon>Armatimonadales</taxon>
        <taxon>Armatimonadaceae</taxon>
        <taxon>Armatimonas</taxon>
    </lineage>
</organism>
<protein>
    <recommendedName>
        <fullName evidence="3">DUF4177 domain-containing protein</fullName>
    </recommendedName>
</protein>
<dbReference type="RefSeq" id="WP_184200674.1">
    <property type="nucleotide sequence ID" value="NZ_JACHGW010000004.1"/>
</dbReference>
<evidence type="ECO:0000313" key="2">
    <source>
        <dbReference type="Proteomes" id="UP000520814"/>
    </source>
</evidence>
<dbReference type="AlphaFoldDB" id="A0A7W9W774"/>
<comment type="caution">
    <text evidence="1">The sequence shown here is derived from an EMBL/GenBank/DDBJ whole genome shotgun (WGS) entry which is preliminary data.</text>
</comment>
<name>A0A7W9W774_ARMRO</name>
<dbReference type="InterPro" id="IPR025234">
    <property type="entry name" value="YjzH-like"/>
</dbReference>
<gene>
    <name evidence="1" type="ORF">HNQ39_003980</name>
</gene>
<dbReference type="Pfam" id="PF13783">
    <property type="entry name" value="DUF4177"/>
    <property type="match status" value="1"/>
</dbReference>
<evidence type="ECO:0000313" key="1">
    <source>
        <dbReference type="EMBL" id="MBB6052159.1"/>
    </source>
</evidence>
<dbReference type="EMBL" id="JACHGW010000004">
    <property type="protein sequence ID" value="MBB6052159.1"/>
    <property type="molecule type" value="Genomic_DNA"/>
</dbReference>
<evidence type="ECO:0008006" key="3">
    <source>
        <dbReference type="Google" id="ProtNLM"/>
    </source>
</evidence>
<sequence>MAWEYKIITSAEDTDDETMLNELGAEGWELISVQISEVTYVEENAESEEGDEYVEEVATYYLKRAK</sequence>
<accession>A0A7W9W774</accession>
<proteinExistence type="predicted"/>